<dbReference type="OrthoDB" id="3450309at2"/>
<reference evidence="3 4" key="1">
    <citation type="submission" date="2019-06" db="EMBL/GenBank/DDBJ databases">
        <title>Sequencing the genomes of 1000 actinobacteria strains.</title>
        <authorList>
            <person name="Klenk H.-P."/>
        </authorList>
    </citation>
    <scope>NUCLEOTIDE SEQUENCE [LARGE SCALE GENOMIC DNA]</scope>
    <source>
        <strain evidence="3 4">DSM 45043</strain>
    </source>
</reference>
<accession>A0A543IAB9</accession>
<evidence type="ECO:0000256" key="1">
    <source>
        <dbReference type="SAM" id="MobiDB-lite"/>
    </source>
</evidence>
<dbReference type="RefSeq" id="WP_141966485.1">
    <property type="nucleotide sequence ID" value="NZ_VFPO01000001.1"/>
</dbReference>
<evidence type="ECO:0008006" key="5">
    <source>
        <dbReference type="Google" id="ProtNLM"/>
    </source>
</evidence>
<evidence type="ECO:0000313" key="4">
    <source>
        <dbReference type="Proteomes" id="UP000316706"/>
    </source>
</evidence>
<dbReference type="EMBL" id="VFPO01000001">
    <property type="protein sequence ID" value="TQM67501.1"/>
    <property type="molecule type" value="Genomic_DNA"/>
</dbReference>
<dbReference type="PANTHER" id="PTHR32309:SF13">
    <property type="entry name" value="FERRIC ENTEROBACTIN TRANSPORT PROTEIN FEPE"/>
    <property type="match status" value="1"/>
</dbReference>
<comment type="caution">
    <text evidence="3">The sequence shown here is derived from an EMBL/GenBank/DDBJ whole genome shotgun (WGS) entry which is preliminary data.</text>
</comment>
<protein>
    <recommendedName>
        <fullName evidence="5">Capsular polysaccharide biosynthesis protein</fullName>
    </recommendedName>
</protein>
<gene>
    <name evidence="3" type="ORF">FHX41_1116</name>
</gene>
<keyword evidence="2" id="KW-1133">Transmembrane helix</keyword>
<dbReference type="GO" id="GO:0005886">
    <property type="term" value="C:plasma membrane"/>
    <property type="evidence" value="ECO:0007669"/>
    <property type="project" value="TreeGrafter"/>
</dbReference>
<organism evidence="3 4">
    <name type="scientific">Actinomadura hallensis</name>
    <dbReference type="NCBI Taxonomy" id="337895"/>
    <lineage>
        <taxon>Bacteria</taxon>
        <taxon>Bacillati</taxon>
        <taxon>Actinomycetota</taxon>
        <taxon>Actinomycetes</taxon>
        <taxon>Streptosporangiales</taxon>
        <taxon>Thermomonosporaceae</taxon>
        <taxon>Actinomadura</taxon>
    </lineage>
</organism>
<dbReference type="PANTHER" id="PTHR32309">
    <property type="entry name" value="TYROSINE-PROTEIN KINASE"/>
    <property type="match status" value="1"/>
</dbReference>
<feature type="transmembrane region" description="Helical" evidence="2">
    <location>
        <begin position="224"/>
        <end position="245"/>
    </location>
</feature>
<keyword evidence="2" id="KW-0812">Transmembrane</keyword>
<dbReference type="GO" id="GO:0004713">
    <property type="term" value="F:protein tyrosine kinase activity"/>
    <property type="evidence" value="ECO:0007669"/>
    <property type="project" value="TreeGrafter"/>
</dbReference>
<dbReference type="AlphaFoldDB" id="A0A543IAB9"/>
<evidence type="ECO:0000256" key="2">
    <source>
        <dbReference type="SAM" id="Phobius"/>
    </source>
</evidence>
<dbReference type="Proteomes" id="UP000316706">
    <property type="component" value="Unassembled WGS sequence"/>
</dbReference>
<dbReference type="InterPro" id="IPR050445">
    <property type="entry name" value="Bact_polysacc_biosynth/exp"/>
</dbReference>
<proteinExistence type="predicted"/>
<keyword evidence="4" id="KW-1185">Reference proteome</keyword>
<feature type="transmembrane region" description="Helical" evidence="2">
    <location>
        <begin position="14"/>
        <end position="33"/>
    </location>
</feature>
<sequence length="473" mass="48691">MELDEVAARVFRSYWPLLAVMTAVPLALVALLMNGREPAAVAESRLQAGSAAEAVSGDGSASIVVSQVQAFATSENLLSSVLAAERIDRPARKVAKAIKVSGLGTSTVVELSVRDRDPAVARRLTDAVGAEVVRQINEKNHGTIRRRIREIDKRVRKLEDRLGPLARQASGPVPDIGAANERERVQAELSDLRSNRSDLMTQLTASGTASVVQPAVIAPSRNPMIMMAAIAGLAGLVAGILVAVVTETLRPTIPGQRRVARRLGVPLLGRTGEGPAQLADLGRRIRLAARKEDVDRVALVGAPGPLPPELVSAVAAAVYGDDTKVVSVRPGHRGPGNGAPTQGEPGGDAGGDADGDAPSLNSGGPGGGSSTSVVRTGGGASAVATRPAGASPTEITQPVAVRRVCHVHAFEDVDPGADDTVGVVVAVGPVTTVAGLETVDDLVAASGWPLLGVVATSRKATSKRARRARKTKE</sequence>
<keyword evidence="2" id="KW-0472">Membrane</keyword>
<feature type="region of interest" description="Disordered" evidence="1">
    <location>
        <begin position="326"/>
        <end position="395"/>
    </location>
</feature>
<name>A0A543IAB9_9ACTN</name>
<evidence type="ECO:0000313" key="3">
    <source>
        <dbReference type="EMBL" id="TQM67501.1"/>
    </source>
</evidence>